<organism evidence="2 3">
    <name type="scientific">Amniculicola lignicola CBS 123094</name>
    <dbReference type="NCBI Taxonomy" id="1392246"/>
    <lineage>
        <taxon>Eukaryota</taxon>
        <taxon>Fungi</taxon>
        <taxon>Dikarya</taxon>
        <taxon>Ascomycota</taxon>
        <taxon>Pezizomycotina</taxon>
        <taxon>Dothideomycetes</taxon>
        <taxon>Pleosporomycetidae</taxon>
        <taxon>Pleosporales</taxon>
        <taxon>Amniculicolaceae</taxon>
        <taxon>Amniculicola</taxon>
    </lineage>
</organism>
<dbReference type="OrthoDB" id="2129641at2759"/>
<dbReference type="AlphaFoldDB" id="A0A6A5VXQ4"/>
<evidence type="ECO:0000313" key="3">
    <source>
        <dbReference type="Proteomes" id="UP000799779"/>
    </source>
</evidence>
<dbReference type="Proteomes" id="UP000799779">
    <property type="component" value="Unassembled WGS sequence"/>
</dbReference>
<evidence type="ECO:0000313" key="2">
    <source>
        <dbReference type="EMBL" id="KAF1994333.1"/>
    </source>
</evidence>
<reference evidence="2" key="1">
    <citation type="journal article" date="2020" name="Stud. Mycol.">
        <title>101 Dothideomycetes genomes: a test case for predicting lifestyles and emergence of pathogens.</title>
        <authorList>
            <person name="Haridas S."/>
            <person name="Albert R."/>
            <person name="Binder M."/>
            <person name="Bloem J."/>
            <person name="Labutti K."/>
            <person name="Salamov A."/>
            <person name="Andreopoulos B."/>
            <person name="Baker S."/>
            <person name="Barry K."/>
            <person name="Bills G."/>
            <person name="Bluhm B."/>
            <person name="Cannon C."/>
            <person name="Castanera R."/>
            <person name="Culley D."/>
            <person name="Daum C."/>
            <person name="Ezra D."/>
            <person name="Gonzalez J."/>
            <person name="Henrissat B."/>
            <person name="Kuo A."/>
            <person name="Liang C."/>
            <person name="Lipzen A."/>
            <person name="Lutzoni F."/>
            <person name="Magnuson J."/>
            <person name="Mondo S."/>
            <person name="Nolan M."/>
            <person name="Ohm R."/>
            <person name="Pangilinan J."/>
            <person name="Park H.-J."/>
            <person name="Ramirez L."/>
            <person name="Alfaro M."/>
            <person name="Sun H."/>
            <person name="Tritt A."/>
            <person name="Yoshinaga Y."/>
            <person name="Zwiers L.-H."/>
            <person name="Turgeon B."/>
            <person name="Goodwin S."/>
            <person name="Spatafora J."/>
            <person name="Crous P."/>
            <person name="Grigoriev I."/>
        </authorList>
    </citation>
    <scope>NUCLEOTIDE SEQUENCE</scope>
    <source>
        <strain evidence="2">CBS 123094</strain>
    </source>
</reference>
<dbReference type="InterPro" id="IPR013783">
    <property type="entry name" value="Ig-like_fold"/>
</dbReference>
<evidence type="ECO:0000256" key="1">
    <source>
        <dbReference type="SAM" id="SignalP"/>
    </source>
</evidence>
<dbReference type="Gene3D" id="2.60.40.10">
    <property type="entry name" value="Immunoglobulins"/>
    <property type="match status" value="1"/>
</dbReference>
<name>A0A6A5VXQ4_9PLEO</name>
<keyword evidence="3" id="KW-1185">Reference proteome</keyword>
<feature type="chain" id="PRO_5025370585" evidence="1">
    <location>
        <begin position="20"/>
        <end position="631"/>
    </location>
</feature>
<accession>A0A6A5VXQ4</accession>
<dbReference type="EMBL" id="ML977663">
    <property type="protein sequence ID" value="KAF1994333.1"/>
    <property type="molecule type" value="Genomic_DNA"/>
</dbReference>
<proteinExistence type="predicted"/>
<sequence length="631" mass="66506">MSRFTSLTSLLGLVSVGHALLPIPNIIPFGTSGPLAGCTVDNGDYNSGGFLSVNGYNVKVPKNLIAQFPAAWVPFKKMCDAGLTGFEISVSGNQVAGQAIAAQVQISQFLLQGGAGYIKTVNTGSSPSLVLEGGPTIIINDPEGVYSAGTTGNELFTSDGANPSITSFSGFPMCIPRSANDPKCPASNRISGDSSFNAPNPLVMAPFLAGDYIEWSGIMIGGNVWAYAINAVNIFITTTASATVPNYIRMEDALIGVFDTAPNLEFAGARFIGYLSSCAGASVTIYAIDVNPCTGAETYRQIGTAVPRAAVRCKWEFSEDNPGQNTYTREYRIVANNPIITTENGIEAGQYIQPATEWIQPEHNVPGTEPPPYVFRDIRGLVQGDFLDNQQYGPLDPFPGPAPPAPDRVCTPGDIPDVGNTSPPVADIVPFTANVRVGARTILTGSNTAEGIPNSDLTFAWVKVSPNSPAVTITDANKAEANFVAPTVTAATVFTFRLTITRISDTSKTSTKTVEVTIAPNANDVVKVTAFTWVSRQSGTVTVFCESNVVNGNSETAGMGLSINGGANRAMTSAGARTGKWTFTARSTPQPNSVRCISGLGGRSPIVTALTARRRRGELHAKFDMSRAQRT</sequence>
<keyword evidence="1" id="KW-0732">Signal</keyword>
<protein>
    <submittedName>
        <fullName evidence="2">Uncharacterized protein</fullName>
    </submittedName>
</protein>
<gene>
    <name evidence="2" type="ORF">P154DRAFT_539656</name>
</gene>
<feature type="signal peptide" evidence="1">
    <location>
        <begin position="1"/>
        <end position="19"/>
    </location>
</feature>